<dbReference type="PANTHER" id="PTHR38834:SF3">
    <property type="entry name" value="SOLUTE-BINDING PROTEIN FAMILY 3_N-TERMINAL DOMAIN-CONTAINING PROTEIN"/>
    <property type="match status" value="1"/>
</dbReference>
<dbReference type="SMART" id="SM00062">
    <property type="entry name" value="PBPb"/>
    <property type="match status" value="1"/>
</dbReference>
<dbReference type="Pfam" id="PF00497">
    <property type="entry name" value="SBP_bac_3"/>
    <property type="match status" value="1"/>
</dbReference>
<protein>
    <submittedName>
        <fullName evidence="3">Transporter substrate-binding domain-containing protein</fullName>
    </submittedName>
</protein>
<feature type="signal peptide" evidence="1">
    <location>
        <begin position="1"/>
        <end position="29"/>
    </location>
</feature>
<dbReference type="PANTHER" id="PTHR38834">
    <property type="entry name" value="PERIPLASMIC SUBSTRATE BINDING PROTEIN FAMILY 3"/>
    <property type="match status" value="1"/>
</dbReference>
<evidence type="ECO:0000259" key="2">
    <source>
        <dbReference type="SMART" id="SM00062"/>
    </source>
</evidence>
<accession>A0ABW9VFZ8</accession>
<evidence type="ECO:0000313" key="4">
    <source>
        <dbReference type="Proteomes" id="UP000478090"/>
    </source>
</evidence>
<feature type="chain" id="PRO_5045971027" evidence="1">
    <location>
        <begin position="30"/>
        <end position="259"/>
    </location>
</feature>
<reference evidence="3 4" key="1">
    <citation type="submission" date="2019-12" db="EMBL/GenBank/DDBJ databases">
        <title>Novel species isolated from a subtropical stream in China.</title>
        <authorList>
            <person name="Lu H."/>
        </authorList>
    </citation>
    <scope>NUCLEOTIDE SEQUENCE [LARGE SCALE GENOMIC DNA]</scope>
    <source>
        <strain evidence="3 4">CY13W</strain>
    </source>
</reference>
<dbReference type="Proteomes" id="UP000478090">
    <property type="component" value="Unassembled WGS sequence"/>
</dbReference>
<keyword evidence="4" id="KW-1185">Reference proteome</keyword>
<proteinExistence type="predicted"/>
<dbReference type="Gene3D" id="3.40.190.10">
    <property type="entry name" value="Periplasmic binding protein-like II"/>
    <property type="match status" value="2"/>
</dbReference>
<dbReference type="RefSeq" id="WP_161037927.1">
    <property type="nucleotide sequence ID" value="NZ_WWCM01000002.1"/>
</dbReference>
<evidence type="ECO:0000256" key="1">
    <source>
        <dbReference type="SAM" id="SignalP"/>
    </source>
</evidence>
<gene>
    <name evidence="3" type="ORF">GTP27_04245</name>
</gene>
<sequence>MVQWRDRLGMWLACMFAVTCCATILPAHAVTLRTAAQEGTEPKFIAAGGERIAGMCVDLFRAIEQLDPELQIVGDQSWKPLIRAYSELEHGQLDLACAVQRIGERERRFHFIGPPLYNNEYHFLARISDPIRISSWDDVRQLAPDNTVLINRGFAAGDIIRAQGGIPIDDSATNQVLNLQKLVAGRGRLFFHRGRDLRKLLERTGNSSKVRVLPQVMLSSPVYFATSKQLAPDSRDRLERALFQLEKSGELDRLIRKWD</sequence>
<dbReference type="InterPro" id="IPR001638">
    <property type="entry name" value="Solute-binding_3/MltF_N"/>
</dbReference>
<organism evidence="3 4">
    <name type="scientific">Duganella qianjiadongensis</name>
    <dbReference type="NCBI Taxonomy" id="2692176"/>
    <lineage>
        <taxon>Bacteria</taxon>
        <taxon>Pseudomonadati</taxon>
        <taxon>Pseudomonadota</taxon>
        <taxon>Betaproteobacteria</taxon>
        <taxon>Burkholderiales</taxon>
        <taxon>Oxalobacteraceae</taxon>
        <taxon>Telluria group</taxon>
        <taxon>Duganella</taxon>
    </lineage>
</organism>
<feature type="domain" description="Solute-binding protein family 3/N-terminal" evidence="2">
    <location>
        <begin position="31"/>
        <end position="259"/>
    </location>
</feature>
<comment type="caution">
    <text evidence="3">The sequence shown here is derived from an EMBL/GenBank/DDBJ whole genome shotgun (WGS) entry which is preliminary data.</text>
</comment>
<dbReference type="EMBL" id="WWCM01000002">
    <property type="protein sequence ID" value="MYM38533.1"/>
    <property type="molecule type" value="Genomic_DNA"/>
</dbReference>
<keyword evidence="1" id="KW-0732">Signal</keyword>
<dbReference type="SUPFAM" id="SSF53850">
    <property type="entry name" value="Periplasmic binding protein-like II"/>
    <property type="match status" value="1"/>
</dbReference>
<evidence type="ECO:0000313" key="3">
    <source>
        <dbReference type="EMBL" id="MYM38533.1"/>
    </source>
</evidence>
<name>A0ABW9VFZ8_9BURK</name>